<dbReference type="InterPro" id="IPR013952">
    <property type="entry name" value="DUF1776_fun"/>
</dbReference>
<evidence type="ECO:0000256" key="1">
    <source>
        <dbReference type="SAM" id="MobiDB-lite"/>
    </source>
</evidence>
<proteinExistence type="predicted"/>
<feature type="region of interest" description="Disordered" evidence="1">
    <location>
        <begin position="527"/>
        <end position="608"/>
    </location>
</feature>
<dbReference type="OrthoDB" id="5308060at2759"/>
<dbReference type="Gene3D" id="3.40.50.720">
    <property type="entry name" value="NAD(P)-binding Rossmann-like Domain"/>
    <property type="match status" value="1"/>
</dbReference>
<dbReference type="PANTHER" id="PTHR43313:SF1">
    <property type="entry name" value="3BETA-HYDROXYSTEROID DEHYDROGENASE DHS-16"/>
    <property type="match status" value="1"/>
</dbReference>
<comment type="caution">
    <text evidence="2">The sequence shown here is derived from an EMBL/GenBank/DDBJ whole genome shotgun (WGS) entry which is preliminary data.</text>
</comment>
<dbReference type="InterPro" id="IPR036291">
    <property type="entry name" value="NAD(P)-bd_dom_sf"/>
</dbReference>
<gene>
    <name evidence="2" type="ORF">D9756_001467</name>
</gene>
<evidence type="ECO:0000313" key="3">
    <source>
        <dbReference type="Proteomes" id="UP000559027"/>
    </source>
</evidence>
<dbReference type="Pfam" id="PF08643">
    <property type="entry name" value="DUF1776"/>
    <property type="match status" value="1"/>
</dbReference>
<accession>A0A8H5G4P6</accession>
<dbReference type="GO" id="GO:0016491">
    <property type="term" value="F:oxidoreductase activity"/>
    <property type="evidence" value="ECO:0007669"/>
    <property type="project" value="TreeGrafter"/>
</dbReference>
<reference evidence="2 3" key="1">
    <citation type="journal article" date="2020" name="ISME J.">
        <title>Uncovering the hidden diversity of litter-decomposition mechanisms in mushroom-forming fungi.</title>
        <authorList>
            <person name="Floudas D."/>
            <person name="Bentzer J."/>
            <person name="Ahren D."/>
            <person name="Johansson T."/>
            <person name="Persson P."/>
            <person name="Tunlid A."/>
        </authorList>
    </citation>
    <scope>NUCLEOTIDE SEQUENCE [LARGE SCALE GENOMIC DNA]</scope>
    <source>
        <strain evidence="2 3">CBS 146.42</strain>
    </source>
</reference>
<evidence type="ECO:0008006" key="4">
    <source>
        <dbReference type="Google" id="ProtNLM"/>
    </source>
</evidence>
<dbReference type="SUPFAM" id="SSF51735">
    <property type="entry name" value="NAD(P)-binding Rossmann-fold domains"/>
    <property type="match status" value="1"/>
</dbReference>
<evidence type="ECO:0000313" key="2">
    <source>
        <dbReference type="EMBL" id="KAF5358429.1"/>
    </source>
</evidence>
<dbReference type="GO" id="GO:0008202">
    <property type="term" value="P:steroid metabolic process"/>
    <property type="evidence" value="ECO:0007669"/>
    <property type="project" value="TreeGrafter"/>
</dbReference>
<dbReference type="EMBL" id="JAACJO010000005">
    <property type="protein sequence ID" value="KAF5358429.1"/>
    <property type="molecule type" value="Genomic_DNA"/>
</dbReference>
<feature type="compositionally biased region" description="Basic and acidic residues" evidence="1">
    <location>
        <begin position="557"/>
        <end position="573"/>
    </location>
</feature>
<name>A0A8H5G4P6_9AGAR</name>
<dbReference type="Proteomes" id="UP000559027">
    <property type="component" value="Unassembled WGS sequence"/>
</dbReference>
<feature type="compositionally biased region" description="Polar residues" evidence="1">
    <location>
        <begin position="534"/>
        <end position="555"/>
    </location>
</feature>
<organism evidence="2 3">
    <name type="scientific">Leucocoprinus leucothites</name>
    <dbReference type="NCBI Taxonomy" id="201217"/>
    <lineage>
        <taxon>Eukaryota</taxon>
        <taxon>Fungi</taxon>
        <taxon>Dikarya</taxon>
        <taxon>Basidiomycota</taxon>
        <taxon>Agaricomycotina</taxon>
        <taxon>Agaricomycetes</taxon>
        <taxon>Agaricomycetidae</taxon>
        <taxon>Agaricales</taxon>
        <taxon>Agaricineae</taxon>
        <taxon>Agaricaceae</taxon>
        <taxon>Leucocoprinus</taxon>
    </lineage>
</organism>
<dbReference type="AlphaFoldDB" id="A0A8H5G4P6"/>
<sequence length="608" mass="65478">MDTLDKIEEYLASVEEYFFSSLSAVAHGLPDVHEVADRLWIDISRYGPGLPAFPEVRIPSLGDFQVPPPPPPPPTSPAFLWLEKSSDWVAKHPWKTAGFTVSAVGTSLLVGYSITRTRRRGPQRLRSQQAKPSTRRQVVVILGADSPFGLPLVLDLEKKGYIVIASVATPEAVELLEQETQGYVKALVLDPYEPLMIPAFLRSLNATLSRKFPINAAGDPFAPLTSHPYIHSIISLLTLPTGHSATQTLAPLEHISLPETYLPYLTATHITPLQVIQALLPLLRTGPAFAHDHKSEKTVIVCLPATDVRMGLPFAGVKSMSAAAMERGVEVLRREIRAAGVNGKGAEAMRNVKVVVVDVGIFDLGRDMAGDEVQTETIWKVMEGWTASEKVTYGPAFASTLRGLPIARPANARRSPWEAFKSVFKGTGRYGVPRKPTDVSVFVGNIVDVVGGGTGVYRVFGIGLGLGKIRNWARGERFSVGAGAHSYKFASYLPSVLLDVIINIPHFLIGLRNRLLMTQPFRQLPPAGLPPPVSASNTARPKAPSTATSQSSIHSKTGAEYRGDTSISEHDDASSEADAESVSGEGGVSGSWVNLDGSQPDVRGEASA</sequence>
<protein>
    <recommendedName>
        <fullName evidence="4">DUF1776-domain-containing protein</fullName>
    </recommendedName>
</protein>
<keyword evidence="3" id="KW-1185">Reference proteome</keyword>
<dbReference type="PANTHER" id="PTHR43313">
    <property type="entry name" value="SHORT-CHAIN DEHYDROGENASE/REDUCTASE FAMILY 9C"/>
    <property type="match status" value="1"/>
</dbReference>